<dbReference type="HOGENOM" id="CLU_108885_1_0_4"/>
<dbReference type="RefSeq" id="WP_011830633.1">
    <property type="nucleotide sequence ID" value="NC_008825.1"/>
</dbReference>
<dbReference type="eggNOG" id="ENOG502ZU9N">
    <property type="taxonomic scope" value="Bacteria"/>
</dbReference>
<gene>
    <name evidence="3" type="ordered locus">Mpe_A3057</name>
</gene>
<dbReference type="Pfam" id="PF07331">
    <property type="entry name" value="TctB"/>
    <property type="match status" value="1"/>
</dbReference>
<keyword evidence="1" id="KW-0472">Membrane</keyword>
<dbReference type="STRING" id="420662.Mpe_A3057"/>
<evidence type="ECO:0000313" key="3">
    <source>
        <dbReference type="EMBL" id="ABM96010.1"/>
    </source>
</evidence>
<keyword evidence="4" id="KW-1185">Reference proteome</keyword>
<dbReference type="InterPro" id="IPR009936">
    <property type="entry name" value="DUF1468"/>
</dbReference>
<name>A2SKC1_METPP</name>
<evidence type="ECO:0000313" key="4">
    <source>
        <dbReference type="Proteomes" id="UP000000366"/>
    </source>
</evidence>
<accession>A2SKC1</accession>
<protein>
    <submittedName>
        <fullName evidence="3">Putative membrane protein</fullName>
    </submittedName>
</protein>
<feature type="domain" description="DUF1468" evidence="2">
    <location>
        <begin position="10"/>
        <end position="146"/>
    </location>
</feature>
<keyword evidence="1" id="KW-1133">Transmembrane helix</keyword>
<dbReference type="KEGG" id="mpt:Mpe_A3057"/>
<feature type="transmembrane region" description="Helical" evidence="1">
    <location>
        <begin position="80"/>
        <end position="111"/>
    </location>
</feature>
<dbReference type="AlphaFoldDB" id="A2SKC1"/>
<organism evidence="3 4">
    <name type="scientific">Methylibium petroleiphilum (strain ATCC BAA-1232 / LMG 22953 / PM1)</name>
    <dbReference type="NCBI Taxonomy" id="420662"/>
    <lineage>
        <taxon>Bacteria</taxon>
        <taxon>Pseudomonadati</taxon>
        <taxon>Pseudomonadota</taxon>
        <taxon>Betaproteobacteria</taxon>
        <taxon>Burkholderiales</taxon>
        <taxon>Sphaerotilaceae</taxon>
        <taxon>Methylibium</taxon>
    </lineage>
</organism>
<reference evidence="3 4" key="1">
    <citation type="journal article" date="2007" name="J. Bacteriol.">
        <title>Whole-genome analysis of the methyl tert-butyl ether-degrading beta-proteobacterium Methylibium petroleiphilum PM1.</title>
        <authorList>
            <person name="Kane S.R."/>
            <person name="Chakicherla A.Y."/>
            <person name="Chain P.S.G."/>
            <person name="Schmidt R."/>
            <person name="Shin M.W."/>
            <person name="Legler T.C."/>
            <person name="Scow K.M."/>
            <person name="Larimer F.W."/>
            <person name="Lucas S.M."/>
            <person name="Richardson P.M."/>
            <person name="Hristova K.R."/>
        </authorList>
    </citation>
    <scope>NUCLEOTIDE SEQUENCE [LARGE SCALE GENOMIC DNA]</scope>
    <source>
        <strain evidence="4">ATCC BAA-1232 / LMG 22953 / PM1</strain>
    </source>
</reference>
<sequence>MKIKSQRDFVSGVMFVAIGLGFAIGATTYSFGTSAKPGPGYFPLLLGLILALLGAAVLFKALTIESDGGDPIGRIAWKPLLLILGAVILFGALLPRLGMAITVPILIVIASFGGDEFHWKGVLATCVILTVGSYLVFVKGLNLTIPMWPTFLGG</sequence>
<keyword evidence="1" id="KW-0812">Transmembrane</keyword>
<evidence type="ECO:0000259" key="2">
    <source>
        <dbReference type="Pfam" id="PF07331"/>
    </source>
</evidence>
<dbReference type="Proteomes" id="UP000000366">
    <property type="component" value="Chromosome"/>
</dbReference>
<feature type="transmembrane region" description="Helical" evidence="1">
    <location>
        <begin position="9"/>
        <end position="29"/>
    </location>
</feature>
<evidence type="ECO:0000256" key="1">
    <source>
        <dbReference type="SAM" id="Phobius"/>
    </source>
</evidence>
<dbReference type="EMBL" id="CP000555">
    <property type="protein sequence ID" value="ABM96010.1"/>
    <property type="molecule type" value="Genomic_DNA"/>
</dbReference>
<proteinExistence type="predicted"/>
<feature type="transmembrane region" description="Helical" evidence="1">
    <location>
        <begin position="117"/>
        <end position="137"/>
    </location>
</feature>
<feature type="transmembrane region" description="Helical" evidence="1">
    <location>
        <begin position="41"/>
        <end position="59"/>
    </location>
</feature>